<dbReference type="PANTHER" id="PTHR36360">
    <property type="entry name" value="ACTIN T1-LIKE PROTEIN"/>
    <property type="match status" value="1"/>
</dbReference>
<dbReference type="EMBL" id="BT070456">
    <property type="protein sequence ID" value="ACN39969.1"/>
    <property type="molecule type" value="mRNA"/>
</dbReference>
<dbReference type="EMBL" id="EF086648">
    <property type="protein sequence ID" value="ABK25906.1"/>
    <property type="molecule type" value="mRNA"/>
</dbReference>
<dbReference type="EMBL" id="EF087774">
    <property type="protein sequence ID" value="ABK27007.1"/>
    <property type="molecule type" value="mRNA"/>
</dbReference>
<organism evidence="1">
    <name type="scientific">Picea sitchensis</name>
    <name type="common">Sitka spruce</name>
    <name type="synonym">Pinus sitchensis</name>
    <dbReference type="NCBI Taxonomy" id="3332"/>
    <lineage>
        <taxon>Eukaryota</taxon>
        <taxon>Viridiplantae</taxon>
        <taxon>Streptophyta</taxon>
        <taxon>Embryophyta</taxon>
        <taxon>Tracheophyta</taxon>
        <taxon>Spermatophyta</taxon>
        <taxon>Pinopsida</taxon>
        <taxon>Pinidae</taxon>
        <taxon>Conifers I</taxon>
        <taxon>Pinales</taxon>
        <taxon>Pinaceae</taxon>
        <taxon>Picea</taxon>
    </lineage>
</organism>
<dbReference type="OMA" id="FTNIWIG"/>
<evidence type="ECO:0000313" key="1">
    <source>
        <dbReference type="EMBL" id="ABK25906.1"/>
    </source>
</evidence>
<dbReference type="PANTHER" id="PTHR36360:SF1">
    <property type="entry name" value="ACTIN T1-LIKE PROTEIN"/>
    <property type="match status" value="1"/>
</dbReference>
<evidence type="ECO:0000313" key="2">
    <source>
        <dbReference type="EMBL" id="ACN39969.1"/>
    </source>
</evidence>
<proteinExistence type="evidence at transcript level"/>
<accession>A9NZ45</accession>
<reference evidence="2" key="2">
    <citation type="submission" date="2009-02" db="EMBL/GenBank/DDBJ databases">
        <title>Full length sequence-verified cDNA sequences from Sitka spruce (Picea sitchensis).</title>
        <authorList>
            <person name="Reid K.E."/>
            <person name="Liao N."/>
            <person name="Ralph S."/>
            <person name="Kolosova N."/>
            <person name="Oddy C."/>
            <person name="Moore R."/>
            <person name="Mayo M."/>
            <person name="Wagner S."/>
            <person name="King J."/>
            <person name="Yanchuk A."/>
            <person name="Holt R."/>
            <person name="Jones S."/>
            <person name="Marra M."/>
            <person name="Ritland C.E."/>
            <person name="Ritland K."/>
            <person name="Bohlmann J."/>
        </authorList>
    </citation>
    <scope>NUCLEOTIDE SEQUENCE</scope>
    <source>
        <tissue evidence="2">Green portion of the leader tissue</tissue>
    </source>
</reference>
<dbReference type="AlphaFoldDB" id="A9NZ45"/>
<reference evidence="1" key="1">
    <citation type="journal article" date="2008" name="BMC Genomics">
        <title>A conifer genomics resource of 200,000 spruce (Picea spp.) ESTs and 6,464 high-quality, sequence-finished full-length cDNAs for Sitka spruce (Picea sitchensis).</title>
        <authorList>
            <person name="Ralph S.G."/>
            <person name="Chun H.J."/>
            <person name="Kolosova N."/>
            <person name="Cooper D."/>
            <person name="Oddy C."/>
            <person name="Ritland C.E."/>
            <person name="Kirkpatrick R."/>
            <person name="Moore R."/>
            <person name="Barber S."/>
            <person name="Holt R.A."/>
            <person name="Jones S.J."/>
            <person name="Marra M.A."/>
            <person name="Douglas C.J."/>
            <person name="Ritland K."/>
            <person name="Bohlmann J."/>
        </authorList>
    </citation>
    <scope>NUCLEOTIDE SEQUENCE</scope>
    <source>
        <tissue evidence="1">Green portion of the leader tissue</tissue>
    </source>
</reference>
<name>A9NZ45_PICSI</name>
<sequence>MDKIFGPAYSGDPGIPHSGKEMFHTTIWAPVIFSIASIFNPYYWQSATEVNWHDWAMVHENTQRKRALKKKQPYEPKFNKLLNKPQRESFYHSWPVFFP</sequence>
<protein>
    <submittedName>
        <fullName evidence="1">Uncharacterized protein</fullName>
    </submittedName>
</protein>